<dbReference type="EMBL" id="KT001913">
    <property type="protein sequence ID" value="AKU43427.1"/>
    <property type="molecule type" value="Genomic_DNA"/>
</dbReference>
<organism evidence="1 2">
    <name type="scientific">Caulobacter phage Sansa</name>
    <dbReference type="NCBI Taxonomy" id="1675600"/>
    <lineage>
        <taxon>Viruses</taxon>
        <taxon>Duplodnaviria</taxon>
        <taxon>Heunggongvirae</taxon>
        <taxon>Uroviricota</taxon>
        <taxon>Caudoviricetes</taxon>
        <taxon>Sansavirus</taxon>
        <taxon>Sansavirus sansa</taxon>
        <taxon>Caulobacter virus Sansa</taxon>
    </lineage>
</organism>
<evidence type="ECO:0000313" key="1">
    <source>
        <dbReference type="EMBL" id="AKU43427.1"/>
    </source>
</evidence>
<keyword evidence="2" id="KW-1185">Reference proteome</keyword>
<evidence type="ECO:0000313" key="2">
    <source>
        <dbReference type="Proteomes" id="UP000225322"/>
    </source>
</evidence>
<protein>
    <submittedName>
        <fullName evidence="1">Head morphogenesis protein</fullName>
    </submittedName>
</protein>
<gene>
    <name evidence="1" type="ORF">CPT_Sansa23</name>
</gene>
<name>A0A0K1LLP7_9CAUD</name>
<sequence>MPLRDRDVADQFIDWSWEDLDDLADHGLESGSLSDDQVEQTMTAHYAPILMALLLDRLEAVAQDLEVSPTAPRAVQEAEDAVKALVGQLAPRAKEALSDVVARAYAEGWGVRQTARAIRRYITLTPQQVASVRLYDQELRSNPQKALRRTARDRRYDKPLARGEVPAKAKREAMVERYRERLEMRRALTIAREQLWQADQLAEHALWSEAVDTGVFAAGTVRKFWNTREDAHVRHSHAGIPGDYPDGIALDDAFVTTLGKLRYPLDPRGVAADRIGCRCWLTFKVVTEART</sequence>
<reference evidence="1 2" key="1">
    <citation type="journal article" date="2015" name="Genome Announc.">
        <title>Complete Genome Sequence of Caulobacter crescentus Siphophage Sansa.</title>
        <authorList>
            <person name="Vara L."/>
            <person name="Kane A.A."/>
            <person name="Cahill J.L."/>
            <person name="Rasche E.S."/>
            <person name="Kuty Everett G.F."/>
        </authorList>
    </citation>
    <scope>NUCLEOTIDE SEQUENCE [LARGE SCALE GENOMIC DNA]</scope>
</reference>
<accession>A0A0K1LLP7</accession>
<proteinExistence type="predicted"/>
<dbReference type="Proteomes" id="UP000225322">
    <property type="component" value="Segment"/>
</dbReference>